<dbReference type="SMART" id="SM00355">
    <property type="entry name" value="ZnF_C2H2"/>
    <property type="match status" value="3"/>
</dbReference>
<protein>
    <recommendedName>
        <fullName evidence="3">C2H2-type domain-containing protein</fullName>
    </recommendedName>
</protein>
<evidence type="ECO:0000259" key="3">
    <source>
        <dbReference type="PROSITE" id="PS50157"/>
    </source>
</evidence>
<dbReference type="AlphaFoldDB" id="A0A9W7MT03"/>
<keyword evidence="5" id="KW-1185">Reference proteome</keyword>
<dbReference type="Pfam" id="PF13912">
    <property type="entry name" value="zf-C2H2_6"/>
    <property type="match status" value="3"/>
</dbReference>
<dbReference type="OrthoDB" id="9451254at2759"/>
<name>A0A9W7MT03_HIBTR</name>
<dbReference type="PROSITE" id="PS00028">
    <property type="entry name" value="ZINC_FINGER_C2H2_1"/>
    <property type="match status" value="3"/>
</dbReference>
<keyword evidence="1" id="KW-0479">Metal-binding</keyword>
<dbReference type="PANTHER" id="PTHR46869:SF1">
    <property type="entry name" value="C2H2-LIKE ZINC FINGER PROTEIN"/>
    <property type="match status" value="1"/>
</dbReference>
<evidence type="ECO:0000313" key="5">
    <source>
        <dbReference type="Proteomes" id="UP001165190"/>
    </source>
</evidence>
<dbReference type="SUPFAM" id="SSF57667">
    <property type="entry name" value="beta-beta-alpha zinc fingers"/>
    <property type="match status" value="2"/>
</dbReference>
<gene>
    <name evidence="4" type="ORF">HRI_004483300</name>
</gene>
<organism evidence="4 5">
    <name type="scientific">Hibiscus trionum</name>
    <name type="common">Flower of an hour</name>
    <dbReference type="NCBI Taxonomy" id="183268"/>
    <lineage>
        <taxon>Eukaryota</taxon>
        <taxon>Viridiplantae</taxon>
        <taxon>Streptophyta</taxon>
        <taxon>Embryophyta</taxon>
        <taxon>Tracheophyta</taxon>
        <taxon>Spermatophyta</taxon>
        <taxon>Magnoliopsida</taxon>
        <taxon>eudicotyledons</taxon>
        <taxon>Gunneridae</taxon>
        <taxon>Pentapetalae</taxon>
        <taxon>rosids</taxon>
        <taxon>malvids</taxon>
        <taxon>Malvales</taxon>
        <taxon>Malvaceae</taxon>
        <taxon>Malvoideae</taxon>
        <taxon>Hibiscus</taxon>
    </lineage>
</organism>
<evidence type="ECO:0000256" key="2">
    <source>
        <dbReference type="SAM" id="MobiDB-lite"/>
    </source>
</evidence>
<dbReference type="InterPro" id="IPR036236">
    <property type="entry name" value="Znf_C2H2_sf"/>
</dbReference>
<feature type="domain" description="C2H2-type" evidence="3">
    <location>
        <begin position="93"/>
        <end position="120"/>
    </location>
</feature>
<sequence>MGKSEEKKFVCKFCNKRYPCGKSLGGHIRIHMNNENSAKISINKLVSRNTARNMKRAAEGEDGDGQSRYGLRDNPKKTNKFWDPGNACLLKDMICKECGKGFSSLKALCGHMACHSDKERGCENSQSDSETIGVYTKKSVSLAEMDMEEEEEREVALCLMMLSRGCGSSDNSCVVLEAKSPSIDVRITIKNGLKKRASSSNDGEFGNGFKTVELKDLKVEFDSVAVIDSRVGNVERRLGSKRHECPLCFRVFKSGQALGGHKRSHSVGGSEEITPEMPLPLPLPNLFDLNLPAPVEEDTIDWKPPKA</sequence>
<dbReference type="GO" id="GO:0008270">
    <property type="term" value="F:zinc ion binding"/>
    <property type="evidence" value="ECO:0007669"/>
    <property type="project" value="UniProtKB-KW"/>
</dbReference>
<keyword evidence="1" id="KW-0863">Zinc-finger</keyword>
<feature type="domain" description="C2H2-type" evidence="3">
    <location>
        <begin position="243"/>
        <end position="266"/>
    </location>
</feature>
<accession>A0A9W7MT03</accession>
<evidence type="ECO:0000313" key="4">
    <source>
        <dbReference type="EMBL" id="GMJ08141.1"/>
    </source>
</evidence>
<evidence type="ECO:0000256" key="1">
    <source>
        <dbReference type="PROSITE-ProRule" id="PRU00042"/>
    </source>
</evidence>
<dbReference type="Proteomes" id="UP001165190">
    <property type="component" value="Unassembled WGS sequence"/>
</dbReference>
<dbReference type="PROSITE" id="PS50157">
    <property type="entry name" value="ZINC_FINGER_C2H2_2"/>
    <property type="match status" value="3"/>
</dbReference>
<feature type="region of interest" description="Disordered" evidence="2">
    <location>
        <begin position="52"/>
        <end position="76"/>
    </location>
</feature>
<proteinExistence type="predicted"/>
<dbReference type="InterPro" id="IPR013087">
    <property type="entry name" value="Znf_C2H2_type"/>
</dbReference>
<keyword evidence="1" id="KW-0862">Zinc</keyword>
<dbReference type="PANTHER" id="PTHR46869">
    <property type="entry name" value="C2H2-LIKE ZINC FINGER PROTEIN"/>
    <property type="match status" value="1"/>
</dbReference>
<dbReference type="EMBL" id="BSYR01000050">
    <property type="protein sequence ID" value="GMJ08141.1"/>
    <property type="molecule type" value="Genomic_DNA"/>
</dbReference>
<feature type="domain" description="C2H2-type" evidence="3">
    <location>
        <begin position="9"/>
        <end position="36"/>
    </location>
</feature>
<dbReference type="Gene3D" id="3.30.160.60">
    <property type="entry name" value="Classic Zinc Finger"/>
    <property type="match status" value="2"/>
</dbReference>
<reference evidence="4" key="1">
    <citation type="submission" date="2023-05" db="EMBL/GenBank/DDBJ databases">
        <title>Genome and transcriptome analyses reveal genes involved in the formation of fine ridges on petal epidermal cells in Hibiscus trionum.</title>
        <authorList>
            <person name="Koshimizu S."/>
            <person name="Masuda S."/>
            <person name="Ishii T."/>
            <person name="Shirasu K."/>
            <person name="Hoshino A."/>
            <person name="Arita M."/>
        </authorList>
    </citation>
    <scope>NUCLEOTIDE SEQUENCE</scope>
    <source>
        <strain evidence="4">Hamamatsu line</strain>
    </source>
</reference>
<comment type="caution">
    <text evidence="4">The sequence shown here is derived from an EMBL/GenBank/DDBJ whole genome shotgun (WGS) entry which is preliminary data.</text>
</comment>